<feature type="domain" description="HAMP" evidence="6">
    <location>
        <begin position="265"/>
        <end position="317"/>
    </location>
</feature>
<dbReference type="Gene3D" id="3.30.450.20">
    <property type="entry name" value="PAS domain"/>
    <property type="match status" value="1"/>
</dbReference>
<dbReference type="GO" id="GO:0016020">
    <property type="term" value="C:membrane"/>
    <property type="evidence" value="ECO:0007669"/>
    <property type="project" value="InterPro"/>
</dbReference>
<dbReference type="PROSITE" id="PS50112">
    <property type="entry name" value="PAS"/>
    <property type="match status" value="1"/>
</dbReference>
<dbReference type="SUPFAM" id="SSF158472">
    <property type="entry name" value="HAMP domain-like"/>
    <property type="match status" value="1"/>
</dbReference>
<evidence type="ECO:0000259" key="5">
    <source>
        <dbReference type="PROSITE" id="PS50883"/>
    </source>
</evidence>
<dbReference type="InterPro" id="IPR001610">
    <property type="entry name" value="PAC"/>
</dbReference>
<dbReference type="InterPro" id="IPR000160">
    <property type="entry name" value="GGDEF_dom"/>
</dbReference>
<dbReference type="InterPro" id="IPR003660">
    <property type="entry name" value="HAMP_dom"/>
</dbReference>
<gene>
    <name evidence="8" type="ORF">EJ903_08135</name>
</gene>
<dbReference type="InterPro" id="IPR035965">
    <property type="entry name" value="PAS-like_dom_sf"/>
</dbReference>
<protein>
    <submittedName>
        <fullName evidence="8">EAL domain-containing protein</fullName>
    </submittedName>
</protein>
<proteinExistence type="predicted"/>
<dbReference type="InterPro" id="IPR001633">
    <property type="entry name" value="EAL_dom"/>
</dbReference>
<dbReference type="SUPFAM" id="SSF141868">
    <property type="entry name" value="EAL domain-like"/>
    <property type="match status" value="1"/>
</dbReference>
<dbReference type="SMART" id="SM00091">
    <property type="entry name" value="PAS"/>
    <property type="match status" value="1"/>
</dbReference>
<dbReference type="CDD" id="cd00130">
    <property type="entry name" value="PAS"/>
    <property type="match status" value="1"/>
</dbReference>
<evidence type="ECO:0000259" key="7">
    <source>
        <dbReference type="PROSITE" id="PS50887"/>
    </source>
</evidence>
<dbReference type="PROSITE" id="PS50885">
    <property type="entry name" value="HAMP"/>
    <property type="match status" value="1"/>
</dbReference>
<dbReference type="InterPro" id="IPR013655">
    <property type="entry name" value="PAS_fold_3"/>
</dbReference>
<accession>A0A3S0JK10</accession>
<evidence type="ECO:0000313" key="9">
    <source>
        <dbReference type="Proteomes" id="UP000277007"/>
    </source>
</evidence>
<dbReference type="Pfam" id="PF08447">
    <property type="entry name" value="PAS_3"/>
    <property type="match status" value="1"/>
</dbReference>
<dbReference type="PROSITE" id="PS50113">
    <property type="entry name" value="PAC"/>
    <property type="match status" value="1"/>
</dbReference>
<dbReference type="EMBL" id="RXMA01000005">
    <property type="protein sequence ID" value="RTR22062.1"/>
    <property type="molecule type" value="Genomic_DNA"/>
</dbReference>
<feature type="domain" description="PAC" evidence="4">
    <location>
        <begin position="405"/>
        <end position="457"/>
    </location>
</feature>
<dbReference type="InterPro" id="IPR043128">
    <property type="entry name" value="Rev_trsase/Diguanyl_cyclase"/>
</dbReference>
<dbReference type="PROSITE" id="PS50883">
    <property type="entry name" value="EAL"/>
    <property type="match status" value="1"/>
</dbReference>
<dbReference type="Gene3D" id="2.10.70.100">
    <property type="match status" value="1"/>
</dbReference>
<keyword evidence="2" id="KW-1133">Transmembrane helix</keyword>
<dbReference type="SMART" id="SM00267">
    <property type="entry name" value="GGDEF"/>
    <property type="match status" value="1"/>
</dbReference>
<dbReference type="SMART" id="SM00304">
    <property type="entry name" value="HAMP"/>
    <property type="match status" value="1"/>
</dbReference>
<feature type="region of interest" description="Disordered" evidence="1">
    <location>
        <begin position="1"/>
        <end position="51"/>
    </location>
</feature>
<dbReference type="Pfam" id="PF00672">
    <property type="entry name" value="HAMP"/>
    <property type="match status" value="1"/>
</dbReference>
<dbReference type="Pfam" id="PF00990">
    <property type="entry name" value="GGDEF"/>
    <property type="match status" value="1"/>
</dbReference>
<evidence type="ECO:0000256" key="2">
    <source>
        <dbReference type="SAM" id="Phobius"/>
    </source>
</evidence>
<dbReference type="SUPFAM" id="SSF55785">
    <property type="entry name" value="PYP-like sensor domain (PAS domain)"/>
    <property type="match status" value="1"/>
</dbReference>
<dbReference type="PROSITE" id="PS50887">
    <property type="entry name" value="GGDEF"/>
    <property type="match status" value="1"/>
</dbReference>
<feature type="domain" description="GGDEF" evidence="7">
    <location>
        <begin position="489"/>
        <end position="619"/>
    </location>
</feature>
<dbReference type="InterPro" id="IPR000014">
    <property type="entry name" value="PAS"/>
</dbReference>
<dbReference type="InterPro" id="IPR029787">
    <property type="entry name" value="Nucleotide_cyclase"/>
</dbReference>
<dbReference type="NCBIfam" id="TIGR00254">
    <property type="entry name" value="GGDEF"/>
    <property type="match status" value="1"/>
</dbReference>
<keyword evidence="9" id="KW-1185">Reference proteome</keyword>
<evidence type="ECO:0000259" key="6">
    <source>
        <dbReference type="PROSITE" id="PS50885"/>
    </source>
</evidence>
<dbReference type="Gene3D" id="3.20.20.450">
    <property type="entry name" value="EAL domain"/>
    <property type="match status" value="1"/>
</dbReference>
<name>A0A3S0JK10_9PROT</name>
<keyword evidence="2" id="KW-0472">Membrane</keyword>
<dbReference type="PANTHER" id="PTHR44757">
    <property type="entry name" value="DIGUANYLATE CYCLASE DGCP"/>
    <property type="match status" value="1"/>
</dbReference>
<evidence type="ECO:0000256" key="1">
    <source>
        <dbReference type="SAM" id="MobiDB-lite"/>
    </source>
</evidence>
<dbReference type="SMART" id="SM00086">
    <property type="entry name" value="PAC"/>
    <property type="match status" value="1"/>
</dbReference>
<dbReference type="GO" id="GO:0007165">
    <property type="term" value="P:signal transduction"/>
    <property type="evidence" value="ECO:0007669"/>
    <property type="project" value="InterPro"/>
</dbReference>
<dbReference type="NCBIfam" id="TIGR00229">
    <property type="entry name" value="sensory_box"/>
    <property type="match status" value="1"/>
</dbReference>
<feature type="compositionally biased region" description="Basic and acidic residues" evidence="1">
    <location>
        <begin position="14"/>
        <end position="27"/>
    </location>
</feature>
<feature type="domain" description="PAS" evidence="3">
    <location>
        <begin position="329"/>
        <end position="400"/>
    </location>
</feature>
<dbReference type="Gene3D" id="3.30.70.270">
    <property type="match status" value="1"/>
</dbReference>
<feature type="domain" description="EAL" evidence="5">
    <location>
        <begin position="628"/>
        <end position="880"/>
    </location>
</feature>
<comment type="caution">
    <text evidence="8">The sequence shown here is derived from an EMBL/GenBank/DDBJ whole genome shotgun (WGS) entry which is preliminary data.</text>
</comment>
<dbReference type="SMART" id="SM00052">
    <property type="entry name" value="EAL"/>
    <property type="match status" value="1"/>
</dbReference>
<dbReference type="PANTHER" id="PTHR44757:SF2">
    <property type="entry name" value="BIOFILM ARCHITECTURE MAINTENANCE PROTEIN MBAA"/>
    <property type="match status" value="1"/>
</dbReference>
<feature type="transmembrane region" description="Helical" evidence="2">
    <location>
        <begin position="60"/>
        <end position="84"/>
    </location>
</feature>
<dbReference type="CDD" id="cd01948">
    <property type="entry name" value="EAL"/>
    <property type="match status" value="1"/>
</dbReference>
<keyword evidence="2" id="KW-0812">Transmembrane</keyword>
<dbReference type="AlphaFoldDB" id="A0A3S0JK10"/>
<dbReference type="Pfam" id="PF00563">
    <property type="entry name" value="EAL"/>
    <property type="match status" value="1"/>
</dbReference>
<dbReference type="CDD" id="cd06225">
    <property type="entry name" value="HAMP"/>
    <property type="match status" value="1"/>
</dbReference>
<dbReference type="InterPro" id="IPR035919">
    <property type="entry name" value="EAL_sf"/>
</dbReference>
<dbReference type="InterPro" id="IPR052155">
    <property type="entry name" value="Biofilm_reg_signaling"/>
</dbReference>
<dbReference type="CDD" id="cd01949">
    <property type="entry name" value="GGDEF"/>
    <property type="match status" value="1"/>
</dbReference>
<dbReference type="Gene3D" id="6.10.340.10">
    <property type="match status" value="1"/>
</dbReference>
<organism evidence="8 9">
    <name type="scientific">Azospirillum griseum</name>
    <dbReference type="NCBI Taxonomy" id="2496639"/>
    <lineage>
        <taxon>Bacteria</taxon>
        <taxon>Pseudomonadati</taxon>
        <taxon>Pseudomonadota</taxon>
        <taxon>Alphaproteobacteria</taxon>
        <taxon>Rhodospirillales</taxon>
        <taxon>Azospirillaceae</taxon>
        <taxon>Azospirillum</taxon>
    </lineage>
</organism>
<dbReference type="SUPFAM" id="SSF55073">
    <property type="entry name" value="Nucleotide cyclase"/>
    <property type="match status" value="1"/>
</dbReference>
<reference evidence="8 9" key="1">
    <citation type="submission" date="2018-12" db="EMBL/GenBank/DDBJ databases">
        <authorList>
            <person name="Yang Y."/>
        </authorList>
    </citation>
    <scope>NUCLEOTIDE SEQUENCE [LARGE SCALE GENOMIC DNA]</scope>
    <source>
        <strain evidence="8 9">L-25-5w-1</strain>
    </source>
</reference>
<dbReference type="InterPro" id="IPR000700">
    <property type="entry name" value="PAS-assoc_C"/>
</dbReference>
<sequence length="891" mass="98479">MTAPLTRAASWGRNGDRGPHSAIDDSARPQGTERPSAMTSVAMTQARHTRDRRRRMTLRGLANLMVGGLVIVLAVMAIIGTMMLNGIRDVEESWNAYDLGAATKSDALSELRSYLGAGGVVDLFHEYQVQGPRGARAEVERAVGLARANLETYRYTTTTSAEEERAITAISDTLDAVITRLPQIEAGHAANQYTHILLRDTAVDFSPTVEALRLLDGQLSRDRASLGATNRAVIDRQQRILAVGGGVAAVMLLVLAVFLVVVTHRRVLVPLARLMEESRRLARRQLDQPFVWTRRDELGQLGRTLEDSRSALAALFSAIDEKTQRLTDSEQRYAMAAAATNDGLWDWDSVRGNGYASPRLHQMLGLTDGALNSFERFLSVIHPDDVERVRQQWRDVTNDCGRNGFELEFRFRQPDGGEGWMLTRSVVQRDEQGHAIRIVGSSTDITRRKAAEQALIHQATHDYLTGLPNRAFLIDWLRAAMEGDRAERHGIALLFLDLDGFKVINDSLGHAVGDRLLIAVADRISAHLAAGEFAVRLGGDEFVVVTHGEEAALAGAERLEQALTTPFRIDEMELRTSTSIGVAIDDGLASDPVSLLRDADIALYRAKEHGRARTEVFTAALRDAILIRHRLQNDLTRAIEEREVFLLYQPIVSLADGRLTGFEALVRWRHPELGLIGPDRFIPIAEETGQILPLGRFVLEEAVRNLTRWRADTGLPLSVNVNLSARQMWDAGYVDDMLAWLRGTGCAGLKIEVTESMTMTDPDRALAILGRFHDLGIPLCMDDFGTGYSSLSYLGRFPFDVLKIDKSFVRDLAPESDRARLVRGIVNLAHDLGLDVVGEGVETDAEQALLNTLGCDYAQGYRFARPLSLEDANGWVERARPPTPAENSLQT</sequence>
<dbReference type="Proteomes" id="UP000277007">
    <property type="component" value="Unassembled WGS sequence"/>
</dbReference>
<evidence type="ECO:0000313" key="8">
    <source>
        <dbReference type="EMBL" id="RTR22062.1"/>
    </source>
</evidence>
<evidence type="ECO:0000259" key="4">
    <source>
        <dbReference type="PROSITE" id="PS50113"/>
    </source>
</evidence>
<evidence type="ECO:0000259" key="3">
    <source>
        <dbReference type="PROSITE" id="PS50112"/>
    </source>
</evidence>
<feature type="transmembrane region" description="Helical" evidence="2">
    <location>
        <begin position="240"/>
        <end position="263"/>
    </location>
</feature>